<evidence type="ECO:0000313" key="1">
    <source>
        <dbReference type="EMBL" id="CEK80198.1"/>
    </source>
</evidence>
<organism evidence="1">
    <name type="scientific">Arion vulgaris</name>
    <dbReference type="NCBI Taxonomy" id="1028688"/>
    <lineage>
        <taxon>Eukaryota</taxon>
        <taxon>Metazoa</taxon>
        <taxon>Spiralia</taxon>
        <taxon>Lophotrochozoa</taxon>
        <taxon>Mollusca</taxon>
        <taxon>Gastropoda</taxon>
        <taxon>Heterobranchia</taxon>
        <taxon>Euthyneura</taxon>
        <taxon>Panpulmonata</taxon>
        <taxon>Eupulmonata</taxon>
        <taxon>Stylommatophora</taxon>
        <taxon>Helicina</taxon>
        <taxon>Arionoidea</taxon>
        <taxon>Arionidae</taxon>
        <taxon>Arion</taxon>
    </lineage>
</organism>
<name>A0A0B7AHA9_9EUPU</name>
<protein>
    <submittedName>
        <fullName evidence="1">Uncharacterized protein</fullName>
    </submittedName>
</protein>
<sequence>MTKPLHSQADRHFLRVETQFMRVHEGTQHRNLLCFICFSGKLSYDICFNKNHESEVVCALASYVLPIPQCAGIFPCLTAIESTQPQLGTRETLGSKYGQCDVD</sequence>
<gene>
    <name evidence="1" type="primary">ORF119570</name>
</gene>
<dbReference type="EMBL" id="HACG01033333">
    <property type="protein sequence ID" value="CEK80198.1"/>
    <property type="molecule type" value="Transcribed_RNA"/>
</dbReference>
<accession>A0A0B7AHA9</accession>
<proteinExistence type="predicted"/>
<feature type="non-terminal residue" evidence="1">
    <location>
        <position position="103"/>
    </location>
</feature>
<dbReference type="AlphaFoldDB" id="A0A0B7AHA9"/>
<reference evidence="1" key="1">
    <citation type="submission" date="2014-12" db="EMBL/GenBank/DDBJ databases">
        <title>Insight into the proteome of Arion vulgaris.</title>
        <authorList>
            <person name="Aradska J."/>
            <person name="Bulat T."/>
            <person name="Smidak R."/>
            <person name="Sarate P."/>
            <person name="Gangsoo J."/>
            <person name="Sialana F."/>
            <person name="Bilban M."/>
            <person name="Lubec G."/>
        </authorList>
    </citation>
    <scope>NUCLEOTIDE SEQUENCE</scope>
    <source>
        <tissue evidence="1">Skin</tissue>
    </source>
</reference>